<dbReference type="Gene3D" id="3.30.428.10">
    <property type="entry name" value="HIT-like"/>
    <property type="match status" value="1"/>
</dbReference>
<dbReference type="Proteomes" id="UP000789405">
    <property type="component" value="Unassembled WGS sequence"/>
</dbReference>
<dbReference type="SUPFAM" id="SSF54197">
    <property type="entry name" value="HIT-like"/>
    <property type="match status" value="1"/>
</dbReference>
<sequence length="140" mass="16085">MIKDHRNENHRYVLGGEKYQIEDGQIVAFNDKYPAANHHILVIPKRHIKNINGFTKEDVELVKKMKEIGFRLISEKIGTDESPITPDKYLMGFGSPPFNSVLHVHMHVLSKPVTCSWPRSMAFGNWIFRNVDEVIAKLSS</sequence>
<feature type="short sequence motif" description="Histidine triad motif" evidence="4 5">
    <location>
        <begin position="103"/>
        <end position="107"/>
    </location>
</feature>
<evidence type="ECO:0000256" key="5">
    <source>
        <dbReference type="PROSITE-ProRule" id="PRU00464"/>
    </source>
</evidence>
<dbReference type="EMBL" id="CAJVPY010021613">
    <property type="protein sequence ID" value="CAG8780239.1"/>
    <property type="molecule type" value="Genomic_DNA"/>
</dbReference>
<protein>
    <submittedName>
        <fullName evidence="7">15211_t:CDS:1</fullName>
    </submittedName>
</protein>
<keyword evidence="2" id="KW-0378">Hydrolase</keyword>
<dbReference type="PROSITE" id="PS51084">
    <property type="entry name" value="HIT_2"/>
    <property type="match status" value="1"/>
</dbReference>
<dbReference type="InterPro" id="IPR001310">
    <property type="entry name" value="Histidine_triad_HIT"/>
</dbReference>
<evidence type="ECO:0000313" key="7">
    <source>
        <dbReference type="EMBL" id="CAG8780239.1"/>
    </source>
</evidence>
<gene>
    <name evidence="7" type="ORF">DERYTH_LOCUS19552</name>
</gene>
<dbReference type="AlphaFoldDB" id="A0A9N9JH12"/>
<comment type="caution">
    <text evidence="7">The sequence shown here is derived from an EMBL/GenBank/DDBJ whole genome shotgun (WGS) entry which is preliminary data.</text>
</comment>
<organism evidence="7 8">
    <name type="scientific">Dentiscutata erythropus</name>
    <dbReference type="NCBI Taxonomy" id="1348616"/>
    <lineage>
        <taxon>Eukaryota</taxon>
        <taxon>Fungi</taxon>
        <taxon>Fungi incertae sedis</taxon>
        <taxon>Mucoromycota</taxon>
        <taxon>Glomeromycotina</taxon>
        <taxon>Glomeromycetes</taxon>
        <taxon>Diversisporales</taxon>
        <taxon>Gigasporaceae</taxon>
        <taxon>Dentiscutata</taxon>
    </lineage>
</organism>
<dbReference type="InterPro" id="IPR036265">
    <property type="entry name" value="HIT-like_sf"/>
</dbReference>
<name>A0A9N9JH12_9GLOM</name>
<dbReference type="PANTHER" id="PTHR12486:SF5">
    <property type="entry name" value="ADENOSINE 5'-MONOPHOSPHORAMIDASE HINT3"/>
    <property type="match status" value="1"/>
</dbReference>
<proteinExistence type="predicted"/>
<evidence type="ECO:0000256" key="3">
    <source>
        <dbReference type="PIRSR" id="PIRSR601310-1"/>
    </source>
</evidence>
<dbReference type="Pfam" id="PF11969">
    <property type="entry name" value="DcpS_C"/>
    <property type="match status" value="1"/>
</dbReference>
<dbReference type="PRINTS" id="PR00332">
    <property type="entry name" value="HISTRIAD"/>
</dbReference>
<evidence type="ECO:0000256" key="1">
    <source>
        <dbReference type="ARBA" id="ARBA00022741"/>
    </source>
</evidence>
<keyword evidence="8" id="KW-1185">Reference proteome</keyword>
<keyword evidence="1" id="KW-0547">Nucleotide-binding</keyword>
<dbReference type="InterPro" id="IPR011146">
    <property type="entry name" value="HIT-like"/>
</dbReference>
<feature type="domain" description="HIT" evidence="6">
    <location>
        <begin position="1"/>
        <end position="123"/>
    </location>
</feature>
<evidence type="ECO:0000259" key="6">
    <source>
        <dbReference type="PROSITE" id="PS51084"/>
    </source>
</evidence>
<accession>A0A9N9JH12</accession>
<dbReference type="GO" id="GO:0000166">
    <property type="term" value="F:nucleotide binding"/>
    <property type="evidence" value="ECO:0007669"/>
    <property type="project" value="UniProtKB-KW"/>
</dbReference>
<reference evidence="7" key="1">
    <citation type="submission" date="2021-06" db="EMBL/GenBank/DDBJ databases">
        <authorList>
            <person name="Kallberg Y."/>
            <person name="Tangrot J."/>
            <person name="Rosling A."/>
        </authorList>
    </citation>
    <scope>NUCLEOTIDE SEQUENCE</scope>
    <source>
        <strain evidence="7">MA453B</strain>
    </source>
</reference>
<feature type="active site" description="Tele-AMP-histidine intermediate" evidence="3">
    <location>
        <position position="105"/>
    </location>
</feature>
<evidence type="ECO:0000313" key="8">
    <source>
        <dbReference type="Proteomes" id="UP000789405"/>
    </source>
</evidence>
<evidence type="ECO:0000256" key="4">
    <source>
        <dbReference type="PIRSR" id="PIRSR601310-3"/>
    </source>
</evidence>
<evidence type="ECO:0000256" key="2">
    <source>
        <dbReference type="ARBA" id="ARBA00022801"/>
    </source>
</evidence>
<dbReference type="OrthoDB" id="1915375at2759"/>
<dbReference type="GO" id="GO:0016787">
    <property type="term" value="F:hydrolase activity"/>
    <property type="evidence" value="ECO:0007669"/>
    <property type="project" value="UniProtKB-KW"/>
</dbReference>
<dbReference type="PANTHER" id="PTHR12486">
    <property type="entry name" value="APRATAXIN-RELATED"/>
    <property type="match status" value="1"/>
</dbReference>